<comment type="caution">
    <text evidence="3">The sequence shown here is derived from an EMBL/GenBank/DDBJ whole genome shotgun (WGS) entry which is preliminary data.</text>
</comment>
<accession>A0ABM9U6P7</accession>
<organism evidence="3 4">
    <name type="scientific">Chelatococcus sambhunathii</name>
    <dbReference type="NCBI Taxonomy" id="363953"/>
    <lineage>
        <taxon>Bacteria</taxon>
        <taxon>Pseudomonadati</taxon>
        <taxon>Pseudomonadota</taxon>
        <taxon>Alphaproteobacteria</taxon>
        <taxon>Hyphomicrobiales</taxon>
        <taxon>Chelatococcaceae</taxon>
        <taxon>Chelatococcus</taxon>
    </lineage>
</organism>
<dbReference type="RefSeq" id="WP_055459973.1">
    <property type="nucleotide sequence ID" value="NZ_CYHC01000007.1"/>
</dbReference>
<feature type="signal peptide" evidence="2">
    <location>
        <begin position="1"/>
        <end position="23"/>
    </location>
</feature>
<dbReference type="InterPro" id="IPR005064">
    <property type="entry name" value="BUG"/>
</dbReference>
<protein>
    <submittedName>
        <fullName evidence="3">Tripartite-type tricarboxylate transporter, receptor component TctC</fullName>
    </submittedName>
</protein>
<evidence type="ECO:0000313" key="4">
    <source>
        <dbReference type="Proteomes" id="UP000182178"/>
    </source>
</evidence>
<proteinExistence type="inferred from homology"/>
<evidence type="ECO:0000313" key="3">
    <source>
        <dbReference type="EMBL" id="CUA89247.1"/>
    </source>
</evidence>
<dbReference type="EMBL" id="CYHC01000007">
    <property type="protein sequence ID" value="CUA89247.1"/>
    <property type="molecule type" value="Genomic_DNA"/>
</dbReference>
<dbReference type="Gene3D" id="3.40.190.150">
    <property type="entry name" value="Bordetella uptake gene, domain 1"/>
    <property type="match status" value="1"/>
</dbReference>
<dbReference type="InterPro" id="IPR042100">
    <property type="entry name" value="Bug_dom1"/>
</dbReference>
<dbReference type="CDD" id="cd07012">
    <property type="entry name" value="PBP2_Bug_TTT"/>
    <property type="match status" value="1"/>
</dbReference>
<dbReference type="Gene3D" id="3.40.190.10">
    <property type="entry name" value="Periplasmic binding protein-like II"/>
    <property type="match status" value="1"/>
</dbReference>
<evidence type="ECO:0000256" key="1">
    <source>
        <dbReference type="ARBA" id="ARBA00006987"/>
    </source>
</evidence>
<dbReference type="Pfam" id="PF03401">
    <property type="entry name" value="TctC"/>
    <property type="match status" value="1"/>
</dbReference>
<keyword evidence="4" id="KW-1185">Reference proteome</keyword>
<feature type="chain" id="PRO_5045589511" evidence="2">
    <location>
        <begin position="24"/>
        <end position="320"/>
    </location>
</feature>
<keyword evidence="2" id="KW-0732">Signal</keyword>
<reference evidence="3 4" key="1">
    <citation type="submission" date="2015-08" db="EMBL/GenBank/DDBJ databases">
        <authorList>
            <person name="Varghese N."/>
        </authorList>
    </citation>
    <scope>NUCLEOTIDE SEQUENCE [LARGE SCALE GENOMIC DNA]</scope>
    <source>
        <strain evidence="3 4">DSM 18167</strain>
    </source>
</reference>
<dbReference type="SUPFAM" id="SSF53850">
    <property type="entry name" value="Periplasmic binding protein-like II"/>
    <property type="match status" value="1"/>
</dbReference>
<dbReference type="PANTHER" id="PTHR42928">
    <property type="entry name" value="TRICARBOXYLATE-BINDING PROTEIN"/>
    <property type="match status" value="1"/>
</dbReference>
<dbReference type="PIRSF" id="PIRSF017082">
    <property type="entry name" value="YflP"/>
    <property type="match status" value="1"/>
</dbReference>
<sequence length="320" mass="33547">MNRRDLLIIAALSAGGLSLSRLAAAEAYPSGGISITVGFAAGGAGDLAARVAADHARASHKVAVGLDFRPGAGGTLAADQLARARADGATLSLYSASPILVAPHLQKVPYDPLKDFTYIASYVAIAIPFFVRSDSPFGNWDDVLAYGRANPGRLRWATAAPRGVAHIATEAAFLREGVSATFVPFSGGAEAITALLGGHIDAVVSSDYGPHLDAGSVRLLIETGPEPIPGAPGIPTFRSRGYPVSIPASYGLFGPAGLPPAAIEWWQQVLRNMLETELYRTFLRTMRGTAVFQDHAAFTRTVHEGYEALGKQIADMGLKP</sequence>
<keyword evidence="3" id="KW-0675">Receptor</keyword>
<dbReference type="Proteomes" id="UP000182178">
    <property type="component" value="Unassembled WGS sequence"/>
</dbReference>
<name>A0ABM9U6P7_9HYPH</name>
<gene>
    <name evidence="3" type="ORF">Ga0061061_10756</name>
</gene>
<evidence type="ECO:0000256" key="2">
    <source>
        <dbReference type="SAM" id="SignalP"/>
    </source>
</evidence>
<comment type="similarity">
    <text evidence="1">Belongs to the UPF0065 (bug) family.</text>
</comment>
<dbReference type="PANTHER" id="PTHR42928:SF5">
    <property type="entry name" value="BLR1237 PROTEIN"/>
    <property type="match status" value="1"/>
</dbReference>